<feature type="region of interest" description="Disordered" evidence="1">
    <location>
        <begin position="226"/>
        <end position="288"/>
    </location>
</feature>
<evidence type="ECO:0000256" key="1">
    <source>
        <dbReference type="SAM" id="MobiDB-lite"/>
    </source>
</evidence>
<evidence type="ECO:0000313" key="2">
    <source>
        <dbReference type="EMBL" id="KAK4144649.1"/>
    </source>
</evidence>
<sequence>MNLRTSNPGISVEDEDWVYIANGSGRSTPRLQTPGKDRLRRSPQASKVWRTKRVTSTGRIERQSRKARSSINRREDEAFTAIVAAAMISYNPFRKPLASPDGRFAKYILMPTRHQETTDIDDSDDLVPMDHCPESPIESLLPRDREDPCSFRTRLMDSLVDPEVVDVNVEAEAKAKAGTRLAFESTDLLESEDVNFDDSQCISVGRTKNKLGAIFPTSVNSIVRQEISDKVNNDDDNDGDDASSPMEEMNMPFWTLPPRQKKQRVHYNRRSSDSVDNNDEDDEGGDDMSIITDISLIPTYFPSDVMRQQSHTHPYTYNNNSNNNHHQRTLSDRTHQHRALLKRVLRGHTSAAKQTMRRLKRSCRDAVESVFVRHHGDANNSNNLSTATTMGVGLMGRGCPWAPTSTRCVAVAVGAV</sequence>
<dbReference type="EMBL" id="MU853575">
    <property type="protein sequence ID" value="KAK4144649.1"/>
    <property type="molecule type" value="Genomic_DNA"/>
</dbReference>
<reference evidence="2" key="1">
    <citation type="journal article" date="2023" name="Mol. Phylogenet. Evol.">
        <title>Genome-scale phylogeny and comparative genomics of the fungal order Sordariales.</title>
        <authorList>
            <person name="Hensen N."/>
            <person name="Bonometti L."/>
            <person name="Westerberg I."/>
            <person name="Brannstrom I.O."/>
            <person name="Guillou S."/>
            <person name="Cros-Aarteil S."/>
            <person name="Calhoun S."/>
            <person name="Haridas S."/>
            <person name="Kuo A."/>
            <person name="Mondo S."/>
            <person name="Pangilinan J."/>
            <person name="Riley R."/>
            <person name="LaButti K."/>
            <person name="Andreopoulos B."/>
            <person name="Lipzen A."/>
            <person name="Chen C."/>
            <person name="Yan M."/>
            <person name="Daum C."/>
            <person name="Ng V."/>
            <person name="Clum A."/>
            <person name="Steindorff A."/>
            <person name="Ohm R.A."/>
            <person name="Martin F."/>
            <person name="Silar P."/>
            <person name="Natvig D.O."/>
            <person name="Lalanne C."/>
            <person name="Gautier V."/>
            <person name="Ament-Velasquez S.L."/>
            <person name="Kruys A."/>
            <person name="Hutchinson M.I."/>
            <person name="Powell A.J."/>
            <person name="Barry K."/>
            <person name="Miller A.N."/>
            <person name="Grigoriev I.V."/>
            <person name="Debuchy R."/>
            <person name="Gladieux P."/>
            <person name="Hiltunen Thoren M."/>
            <person name="Johannesson H."/>
        </authorList>
    </citation>
    <scope>NUCLEOTIDE SEQUENCE</scope>
    <source>
        <strain evidence="2">CBS 141.50</strain>
    </source>
</reference>
<name>A0AAN6V550_9PEZI</name>
<protein>
    <submittedName>
        <fullName evidence="2">Uncharacterized protein</fullName>
    </submittedName>
</protein>
<proteinExistence type="predicted"/>
<reference evidence="2" key="2">
    <citation type="submission" date="2023-05" db="EMBL/GenBank/DDBJ databases">
        <authorList>
            <consortium name="Lawrence Berkeley National Laboratory"/>
            <person name="Steindorff A."/>
            <person name="Hensen N."/>
            <person name="Bonometti L."/>
            <person name="Westerberg I."/>
            <person name="Brannstrom I.O."/>
            <person name="Guillou S."/>
            <person name="Cros-Aarteil S."/>
            <person name="Calhoun S."/>
            <person name="Haridas S."/>
            <person name="Kuo A."/>
            <person name="Mondo S."/>
            <person name="Pangilinan J."/>
            <person name="Riley R."/>
            <person name="Labutti K."/>
            <person name="Andreopoulos B."/>
            <person name="Lipzen A."/>
            <person name="Chen C."/>
            <person name="Yanf M."/>
            <person name="Daum C."/>
            <person name="Ng V."/>
            <person name="Clum A."/>
            <person name="Ohm R."/>
            <person name="Martin F."/>
            <person name="Silar P."/>
            <person name="Natvig D."/>
            <person name="Lalanne C."/>
            <person name="Gautier V."/>
            <person name="Ament-Velasquez S.L."/>
            <person name="Kruys A."/>
            <person name="Hutchinson M.I."/>
            <person name="Powell A.J."/>
            <person name="Barry K."/>
            <person name="Miller A.N."/>
            <person name="Grigoriev I.V."/>
            <person name="Debuchy R."/>
            <person name="Gladieux P."/>
            <person name="Thoren M.H."/>
            <person name="Johannesson H."/>
        </authorList>
    </citation>
    <scope>NUCLEOTIDE SEQUENCE</scope>
    <source>
        <strain evidence="2">CBS 141.50</strain>
    </source>
</reference>
<dbReference type="GeneID" id="87813544"/>
<dbReference type="RefSeq" id="XP_062638020.1">
    <property type="nucleotide sequence ID" value="XM_062776931.1"/>
</dbReference>
<dbReference type="Proteomes" id="UP001302676">
    <property type="component" value="Unassembled WGS sequence"/>
</dbReference>
<organism evidence="2 3">
    <name type="scientific">Dichotomopilus funicola</name>
    <dbReference type="NCBI Taxonomy" id="1934379"/>
    <lineage>
        <taxon>Eukaryota</taxon>
        <taxon>Fungi</taxon>
        <taxon>Dikarya</taxon>
        <taxon>Ascomycota</taxon>
        <taxon>Pezizomycotina</taxon>
        <taxon>Sordariomycetes</taxon>
        <taxon>Sordariomycetidae</taxon>
        <taxon>Sordariales</taxon>
        <taxon>Chaetomiaceae</taxon>
        <taxon>Dichotomopilus</taxon>
    </lineage>
</organism>
<comment type="caution">
    <text evidence="2">The sequence shown here is derived from an EMBL/GenBank/DDBJ whole genome shotgun (WGS) entry which is preliminary data.</text>
</comment>
<keyword evidence="3" id="KW-1185">Reference proteome</keyword>
<evidence type="ECO:0000313" key="3">
    <source>
        <dbReference type="Proteomes" id="UP001302676"/>
    </source>
</evidence>
<feature type="compositionally biased region" description="Acidic residues" evidence="1">
    <location>
        <begin position="276"/>
        <end position="286"/>
    </location>
</feature>
<feature type="compositionally biased region" description="Basic residues" evidence="1">
    <location>
        <begin position="259"/>
        <end position="269"/>
    </location>
</feature>
<accession>A0AAN6V550</accession>
<feature type="region of interest" description="Disordered" evidence="1">
    <location>
        <begin position="23"/>
        <end position="72"/>
    </location>
</feature>
<gene>
    <name evidence="2" type="ORF">C8A04DRAFT_11343</name>
</gene>
<dbReference type="AlphaFoldDB" id="A0AAN6V550"/>